<dbReference type="AlphaFoldDB" id="N2BLS3"/>
<evidence type="ECO:0008006" key="3">
    <source>
        <dbReference type="Google" id="ProtNLM"/>
    </source>
</evidence>
<proteinExistence type="predicted"/>
<organism evidence="1 2">
    <name type="scientific">Atopobium minutum 10063974</name>
    <dbReference type="NCBI Taxonomy" id="997872"/>
    <lineage>
        <taxon>Bacteria</taxon>
        <taxon>Bacillati</taxon>
        <taxon>Actinomycetota</taxon>
        <taxon>Coriobacteriia</taxon>
        <taxon>Coriobacteriales</taxon>
        <taxon>Atopobiaceae</taxon>
        <taxon>Atopobium</taxon>
    </lineage>
</organism>
<evidence type="ECO:0000313" key="1">
    <source>
        <dbReference type="EMBL" id="EMZ42707.1"/>
    </source>
</evidence>
<dbReference type="HOGENOM" id="CLU_2044864_0_0_11"/>
<evidence type="ECO:0000313" key="2">
    <source>
        <dbReference type="Proteomes" id="UP000012651"/>
    </source>
</evidence>
<dbReference type="EMBL" id="AGXC01000001">
    <property type="protein sequence ID" value="EMZ42707.1"/>
    <property type="molecule type" value="Genomic_DNA"/>
</dbReference>
<reference evidence="1 2" key="1">
    <citation type="submission" date="2013-03" db="EMBL/GenBank/DDBJ databases">
        <title>The Genome Sequence of Atopobium minutum 10063974.</title>
        <authorList>
            <consortium name="The Broad Institute Genome Sequencing Platform"/>
            <person name="Earl A."/>
            <person name="Ward D."/>
            <person name="Feldgarden M."/>
            <person name="Gevers D."/>
            <person name="Lambert T."/>
            <person name="Marvaud J.-C."/>
            <person name="Courvalin P."/>
            <person name="Walker B."/>
            <person name="Young S.K."/>
            <person name="Zeng Q."/>
            <person name="Gargeya S."/>
            <person name="Fitzgerald M."/>
            <person name="Haas B."/>
            <person name="Abouelleil A."/>
            <person name="Alvarado L."/>
            <person name="Arachchi H.M."/>
            <person name="Berlin A.M."/>
            <person name="Chapman S.B."/>
            <person name="Dewar J."/>
            <person name="Goldberg J."/>
            <person name="Griggs A."/>
            <person name="Gujja S."/>
            <person name="Hansen M."/>
            <person name="Howarth C."/>
            <person name="Imamovic A."/>
            <person name="Larimer J."/>
            <person name="McCowan C."/>
            <person name="Murphy C."/>
            <person name="Neiman D."/>
            <person name="Pearson M."/>
            <person name="Priest M."/>
            <person name="Roberts A."/>
            <person name="Saif S."/>
            <person name="Shea T."/>
            <person name="Sisk P."/>
            <person name="Sykes S."/>
            <person name="Wortman J."/>
            <person name="Nusbaum C."/>
            <person name="Birren B."/>
        </authorList>
    </citation>
    <scope>NUCLEOTIDE SEQUENCE [LARGE SCALE GENOMIC DNA]</scope>
    <source>
        <strain evidence="1 2">10063974</strain>
    </source>
</reference>
<dbReference type="PATRIC" id="fig|997872.3.peg.255"/>
<name>N2BLS3_9ACTN</name>
<sequence length="120" mass="13145">MLNQSQAIHTWLKEALQLPCYVEGDVPTTVKAPYATHRIPTGTFGGVGSIEVDIWHTKGRAAAADALCERLYKALGYGGQFVPCDGGAVFLRRGTPFSQPVSDTKAERRYINVDVEYLTN</sequence>
<accession>N2BLS3</accession>
<comment type="caution">
    <text evidence="1">The sequence shown here is derived from an EMBL/GenBank/DDBJ whole genome shotgun (WGS) entry which is preliminary data.</text>
</comment>
<protein>
    <recommendedName>
        <fullName evidence="3">Tail terminator</fullName>
    </recommendedName>
</protein>
<gene>
    <name evidence="1" type="ORF">HMPREF1091_00265</name>
</gene>
<dbReference type="OrthoDB" id="1849472at2"/>
<dbReference type="RefSeq" id="WP_002563040.1">
    <property type="nucleotide sequence ID" value="NZ_KB822533.1"/>
</dbReference>
<dbReference type="Proteomes" id="UP000012651">
    <property type="component" value="Unassembled WGS sequence"/>
</dbReference>
<keyword evidence="2" id="KW-1185">Reference proteome</keyword>